<dbReference type="PROSITE" id="PS51186">
    <property type="entry name" value="GNAT"/>
    <property type="match status" value="1"/>
</dbReference>
<sequence length="139" mass="15278">MIIEETQDIAACRAIRHAVFVIEQNVPEDEEWDDLDEQAVHLLARTAEGTALGTARLIRRGETGKITRVAVLKEARGTGLGAGLIRAAIRQFATTPGITRLQLGAQNHAIPFYEKLGFTAYGPEYMDGGILHHDMERAL</sequence>
<keyword evidence="3" id="KW-1185">Reference proteome</keyword>
<comment type="caution">
    <text evidence="2">The sequence shown here is derived from an EMBL/GenBank/DDBJ whole genome shotgun (WGS) entry which is preliminary data.</text>
</comment>
<feature type="domain" description="N-acetyltransferase" evidence="1">
    <location>
        <begin position="1"/>
        <end position="139"/>
    </location>
</feature>
<organism evidence="2 3">
    <name type="scientific">Paracoccus limosus</name>
    <dbReference type="NCBI Taxonomy" id="913252"/>
    <lineage>
        <taxon>Bacteria</taxon>
        <taxon>Pseudomonadati</taxon>
        <taxon>Pseudomonadota</taxon>
        <taxon>Alphaproteobacteria</taxon>
        <taxon>Rhodobacterales</taxon>
        <taxon>Paracoccaceae</taxon>
        <taxon>Paracoccus</taxon>
    </lineage>
</organism>
<dbReference type="CDD" id="cd04301">
    <property type="entry name" value="NAT_SF"/>
    <property type="match status" value="1"/>
</dbReference>
<gene>
    <name evidence="2" type="ORF">GL279_04510</name>
</gene>
<dbReference type="PANTHER" id="PTHR13355:SF11">
    <property type="entry name" value="GLUCOSAMINE 6-PHOSPHATE N-ACETYLTRANSFERASE"/>
    <property type="match status" value="1"/>
</dbReference>
<evidence type="ECO:0000313" key="2">
    <source>
        <dbReference type="EMBL" id="MTH33855.1"/>
    </source>
</evidence>
<dbReference type="OrthoDB" id="9796171at2"/>
<keyword evidence="2" id="KW-0808">Transferase</keyword>
<dbReference type="AlphaFoldDB" id="A0A844H1G4"/>
<reference evidence="2 3" key="1">
    <citation type="submission" date="2019-11" db="EMBL/GenBank/DDBJ databases">
        <authorList>
            <person name="Dong K."/>
        </authorList>
    </citation>
    <scope>NUCLEOTIDE SEQUENCE [LARGE SCALE GENOMIC DNA]</scope>
    <source>
        <strain evidence="2 3">JCM 17370</strain>
    </source>
</reference>
<evidence type="ECO:0000313" key="3">
    <source>
        <dbReference type="Proteomes" id="UP000442533"/>
    </source>
</evidence>
<dbReference type="PANTHER" id="PTHR13355">
    <property type="entry name" value="GLUCOSAMINE 6-PHOSPHATE N-ACETYLTRANSFERASE"/>
    <property type="match status" value="1"/>
</dbReference>
<dbReference type="Gene3D" id="3.40.630.30">
    <property type="match status" value="1"/>
</dbReference>
<proteinExistence type="predicted"/>
<dbReference type="GO" id="GO:0004343">
    <property type="term" value="F:glucosamine 6-phosphate N-acetyltransferase activity"/>
    <property type="evidence" value="ECO:0007669"/>
    <property type="project" value="TreeGrafter"/>
</dbReference>
<evidence type="ECO:0000259" key="1">
    <source>
        <dbReference type="PROSITE" id="PS51186"/>
    </source>
</evidence>
<dbReference type="InterPro" id="IPR016181">
    <property type="entry name" value="Acyl_CoA_acyltransferase"/>
</dbReference>
<dbReference type="Proteomes" id="UP000442533">
    <property type="component" value="Unassembled WGS sequence"/>
</dbReference>
<dbReference type="Pfam" id="PF13673">
    <property type="entry name" value="Acetyltransf_10"/>
    <property type="match status" value="1"/>
</dbReference>
<dbReference type="InterPro" id="IPR000182">
    <property type="entry name" value="GNAT_dom"/>
</dbReference>
<dbReference type="RefSeq" id="WP_155063409.1">
    <property type="nucleotide sequence ID" value="NZ_WMIF01000004.1"/>
</dbReference>
<dbReference type="SUPFAM" id="SSF55729">
    <property type="entry name" value="Acyl-CoA N-acyltransferases (Nat)"/>
    <property type="match status" value="1"/>
</dbReference>
<protein>
    <submittedName>
        <fullName evidence="2">GNAT family N-acetyltransferase</fullName>
    </submittedName>
</protein>
<name>A0A844H1G4_9RHOB</name>
<dbReference type="InterPro" id="IPR039143">
    <property type="entry name" value="GNPNAT1-like"/>
</dbReference>
<dbReference type="EMBL" id="WMIF01000004">
    <property type="protein sequence ID" value="MTH33855.1"/>
    <property type="molecule type" value="Genomic_DNA"/>
</dbReference>
<accession>A0A844H1G4</accession>